<dbReference type="GO" id="GO:0006313">
    <property type="term" value="P:DNA transposition"/>
    <property type="evidence" value="ECO:0007669"/>
    <property type="project" value="InterPro"/>
</dbReference>
<gene>
    <name evidence="2" type="ORF">B1B_16754</name>
</gene>
<protein>
    <submittedName>
        <fullName evidence="2">Transposase IS4 family protein</fullName>
    </submittedName>
</protein>
<feature type="domain" description="Transposase IS4-like" evidence="1">
    <location>
        <begin position="102"/>
        <end position="201"/>
    </location>
</feature>
<proteinExistence type="predicted"/>
<evidence type="ECO:0000259" key="1">
    <source>
        <dbReference type="Pfam" id="PF01609"/>
    </source>
</evidence>
<dbReference type="AlphaFoldDB" id="T0YV31"/>
<reference evidence="2" key="1">
    <citation type="submission" date="2013-08" db="EMBL/GenBank/DDBJ databases">
        <authorList>
            <person name="Mendez C."/>
            <person name="Richter M."/>
            <person name="Ferrer M."/>
            <person name="Sanchez J."/>
        </authorList>
    </citation>
    <scope>NUCLEOTIDE SEQUENCE</scope>
</reference>
<reference evidence="2" key="2">
    <citation type="journal article" date="2014" name="ISME J.">
        <title>Microbial stratification in low pH oxic and suboxic macroscopic growths along an acid mine drainage.</title>
        <authorList>
            <person name="Mendez-Garcia C."/>
            <person name="Mesa V."/>
            <person name="Sprenger R.R."/>
            <person name="Richter M."/>
            <person name="Diez M.S."/>
            <person name="Solano J."/>
            <person name="Bargiela R."/>
            <person name="Golyshina O.V."/>
            <person name="Manteca A."/>
            <person name="Ramos J.L."/>
            <person name="Gallego J.R."/>
            <person name="Llorente I."/>
            <person name="Martins Dos Santos V.A."/>
            <person name="Jensen O.N."/>
            <person name="Pelaez A.I."/>
            <person name="Sanchez J."/>
            <person name="Ferrer M."/>
        </authorList>
    </citation>
    <scope>NUCLEOTIDE SEQUENCE</scope>
</reference>
<evidence type="ECO:0000313" key="2">
    <source>
        <dbReference type="EMBL" id="EQD35802.1"/>
    </source>
</evidence>
<name>T0YV31_9ZZZZ</name>
<organism evidence="2">
    <name type="scientific">mine drainage metagenome</name>
    <dbReference type="NCBI Taxonomy" id="410659"/>
    <lineage>
        <taxon>unclassified sequences</taxon>
        <taxon>metagenomes</taxon>
        <taxon>ecological metagenomes</taxon>
    </lineage>
</organism>
<dbReference type="GO" id="GO:0004803">
    <property type="term" value="F:transposase activity"/>
    <property type="evidence" value="ECO:0007669"/>
    <property type="project" value="InterPro"/>
</dbReference>
<dbReference type="GO" id="GO:0003677">
    <property type="term" value="F:DNA binding"/>
    <property type="evidence" value="ECO:0007669"/>
    <property type="project" value="InterPro"/>
</dbReference>
<feature type="non-terminal residue" evidence="2">
    <location>
        <position position="272"/>
    </location>
</feature>
<accession>T0YV31</accession>
<dbReference type="PANTHER" id="PTHR33408">
    <property type="entry name" value="TRANSPOSASE"/>
    <property type="match status" value="1"/>
</dbReference>
<dbReference type="EMBL" id="AUZY01011165">
    <property type="protein sequence ID" value="EQD35802.1"/>
    <property type="molecule type" value="Genomic_DNA"/>
</dbReference>
<comment type="caution">
    <text evidence="2">The sequence shown here is derived from an EMBL/GenBank/DDBJ whole genome shotgun (WGS) entry which is preliminary data.</text>
</comment>
<dbReference type="InterPro" id="IPR002559">
    <property type="entry name" value="Transposase_11"/>
</dbReference>
<dbReference type="Pfam" id="PF01609">
    <property type="entry name" value="DDE_Tnp_1"/>
    <property type="match status" value="1"/>
</dbReference>
<sequence>MKVVDGAVAEELRAVLASGDDYASSAKPQIDWDDAEAREALVDSRAKDAFACLALLDGRTLTGPVAEAARLLATVTGQDLEEGSDGVFRIARRVAKDRVISTVDPQARHGHKTAARGFDGYKGHAAVDPDSEIITATVVTPGNAGDGSVAEELIEDLLVATGISDTSAAPPEVAEETLAVYGDNAYGTGAFHTCLEAAGIESKCKTQRPTTTGELFTKDRFHIDLHSDTVTCPAEVRVAIHRNSSGGIALFGAHCLACPLADQCTRSPSGRT</sequence>
<dbReference type="PANTHER" id="PTHR33408:SF2">
    <property type="entry name" value="TRANSPOSASE DDE DOMAIN-CONTAINING PROTEIN"/>
    <property type="match status" value="1"/>
</dbReference>